<feature type="compositionally biased region" description="Basic residues" evidence="1">
    <location>
        <begin position="12"/>
        <end position="22"/>
    </location>
</feature>
<dbReference type="Pfam" id="PF07859">
    <property type="entry name" value="Abhydrolase_3"/>
    <property type="match status" value="1"/>
</dbReference>
<gene>
    <name evidence="3" type="ORF">CB5_LOCUS18906</name>
</gene>
<dbReference type="AlphaFoldDB" id="A0A6V7PY67"/>
<feature type="region of interest" description="Disordered" evidence="1">
    <location>
        <begin position="1"/>
        <end position="29"/>
    </location>
</feature>
<evidence type="ECO:0000313" key="3">
    <source>
        <dbReference type="EMBL" id="CAD1835695.1"/>
    </source>
</evidence>
<sequence length="101" mass="11232">MSPRGSTSPPVRLHRRRRRRRSVAAGEAPDRRLLPRRHFLHRVALLPVVPPLPHLPRRHGGVVAVSVHYCLAPQHLLPAAYDDARAMLKWAASNAASGPKP</sequence>
<organism evidence="3">
    <name type="scientific">Ananas comosus var. bracteatus</name>
    <name type="common">red pineapple</name>
    <dbReference type="NCBI Taxonomy" id="296719"/>
    <lineage>
        <taxon>Eukaryota</taxon>
        <taxon>Viridiplantae</taxon>
        <taxon>Streptophyta</taxon>
        <taxon>Embryophyta</taxon>
        <taxon>Tracheophyta</taxon>
        <taxon>Spermatophyta</taxon>
        <taxon>Magnoliopsida</taxon>
        <taxon>Liliopsida</taxon>
        <taxon>Poales</taxon>
        <taxon>Bromeliaceae</taxon>
        <taxon>Bromelioideae</taxon>
        <taxon>Ananas</taxon>
    </lineage>
</organism>
<dbReference type="GO" id="GO:0016787">
    <property type="term" value="F:hydrolase activity"/>
    <property type="evidence" value="ECO:0007669"/>
    <property type="project" value="InterPro"/>
</dbReference>
<name>A0A6V7PY67_ANACO</name>
<protein>
    <recommendedName>
        <fullName evidence="2">Alpha/beta hydrolase fold-3 domain-containing protein</fullName>
    </recommendedName>
</protein>
<proteinExistence type="predicted"/>
<dbReference type="Gene3D" id="3.40.50.1820">
    <property type="entry name" value="alpha/beta hydrolase"/>
    <property type="match status" value="1"/>
</dbReference>
<evidence type="ECO:0000259" key="2">
    <source>
        <dbReference type="Pfam" id="PF07859"/>
    </source>
</evidence>
<dbReference type="EMBL" id="LR862153">
    <property type="protein sequence ID" value="CAD1835695.1"/>
    <property type="molecule type" value="Genomic_DNA"/>
</dbReference>
<evidence type="ECO:0000256" key="1">
    <source>
        <dbReference type="SAM" id="MobiDB-lite"/>
    </source>
</evidence>
<accession>A0A6V7PY67</accession>
<reference evidence="3" key="1">
    <citation type="submission" date="2020-07" db="EMBL/GenBank/DDBJ databases">
        <authorList>
            <person name="Lin J."/>
        </authorList>
    </citation>
    <scope>NUCLEOTIDE SEQUENCE</scope>
</reference>
<dbReference type="SUPFAM" id="SSF53474">
    <property type="entry name" value="alpha/beta-Hydrolases"/>
    <property type="match status" value="1"/>
</dbReference>
<feature type="domain" description="Alpha/beta hydrolase fold-3" evidence="2">
    <location>
        <begin position="61"/>
        <end position="95"/>
    </location>
</feature>
<dbReference type="InterPro" id="IPR013094">
    <property type="entry name" value="AB_hydrolase_3"/>
</dbReference>
<dbReference type="InterPro" id="IPR029058">
    <property type="entry name" value="AB_hydrolase_fold"/>
</dbReference>